<evidence type="ECO:0000256" key="3">
    <source>
        <dbReference type="ARBA" id="ARBA00022692"/>
    </source>
</evidence>
<reference evidence="7 8" key="2">
    <citation type="journal article" date="2022" name="Mol. Biol. Evol.">
        <title>Comparative Genomics Reveals Insights into the Divergent Evolution of Astigmatic Mites and Household Pest Adaptations.</title>
        <authorList>
            <person name="Xiong Q."/>
            <person name="Wan A.T."/>
            <person name="Liu X."/>
            <person name="Fung C.S."/>
            <person name="Xiao X."/>
            <person name="Malainual N."/>
            <person name="Hou J."/>
            <person name="Wang L."/>
            <person name="Wang M."/>
            <person name="Yang K.Y."/>
            <person name="Cui Y."/>
            <person name="Leung E.L."/>
            <person name="Nong W."/>
            <person name="Shin S.K."/>
            <person name="Au S.W."/>
            <person name="Jeong K.Y."/>
            <person name="Chew F.T."/>
            <person name="Hui J.H."/>
            <person name="Leung T.F."/>
            <person name="Tungtrongchitr A."/>
            <person name="Zhong N."/>
            <person name="Liu Z."/>
            <person name="Tsui S.K."/>
        </authorList>
    </citation>
    <scope>NUCLEOTIDE SEQUENCE [LARGE SCALE GENOMIC DNA]</scope>
    <source>
        <strain evidence="7">Derp</strain>
    </source>
</reference>
<feature type="transmembrane region" description="Helical" evidence="6">
    <location>
        <begin position="648"/>
        <end position="669"/>
    </location>
</feature>
<proteinExistence type="inferred from homology"/>
<evidence type="ECO:0000256" key="6">
    <source>
        <dbReference type="SAM" id="Phobius"/>
    </source>
</evidence>
<sequence>MVLKQISTRVTGNRFKSAALVIYYILESIVKMFIPMSMMKRKNVENQNILITGGGSGIGQLMTLKFLRLGAKVIIWDVNQNGMEITKKMAEEEKLNTKNLYLYKVDLCDSKSIYTTAEQVKQQLGPIDILINNAGIVSGQNFLDIPDERIEMTFKVNSLAHFYTIKAFLPDMIKRRNGHIVTIASVAGRIGVCSLSDYCASKFANVGMDLSLRMELAKANLDEYIKTTLVQPYFISTGMFAGAHPGVFEFIQPEAVVNKIMQAILTNSPQIVIPGYLDWLLCLVPLIPQTCLSPVYDFLGGFEFMANFHGRQLPAKTTNTNGLTNDEEINNNMANMTNKNDFDLSVSIGWTDYLAIGIYFVLILAVGFWSSRTNNQKTVDGYFLAGRQMHWLLVGASIFSSNIGSEHFIGLAGSGASSGIGIASFEYVGIYTILILGWYFMPVYLASNISTMPEYLQKRFGGQRIRIYLSVLTLILYIFTKISANLYAGAIFIRLLLKIDNILIGCIILIVISALFTIIGGLTAVIWTDAIQTALMLIGAIYLSVTSVQAVGGYEKLMKNFAIDGLPDRLESQSFIGACNASVANNSCLTCSSITPYYRNLFRPATDPEIPWPGIISIFISSLWYFCSDQVIVQRALAARNLTHVKAGCILASLLKITPMFLLVLPGMAARVLWPNQIGCSNPDYCQKICESQSGCTNFAYPYLVIMLLPKGATGLMFSVIVAALMSSLTSIFNSASTIFIIDIYLRFRKKANETEQIIVGRCFVAILVIISVIWVPILEQSHNSQLFPYIQSVTSYLSPPLCAIYVLALFWPRITESGAFWSLIVGLLIGLTRFILEYSYSVPTCGTIDTVDRRPSIITKVHYLHFGIISFTVSMLLAIIISLATEKIDSKRLPSLL</sequence>
<name>A0ABQ8JB74_DERPT</name>
<feature type="transmembrane region" description="Helical" evidence="6">
    <location>
        <begin position="864"/>
        <end position="885"/>
    </location>
</feature>
<keyword evidence="4 6" id="KW-1133">Transmembrane helix</keyword>
<evidence type="ECO:0000256" key="4">
    <source>
        <dbReference type="ARBA" id="ARBA00022989"/>
    </source>
</evidence>
<feature type="transmembrane region" description="Helical" evidence="6">
    <location>
        <begin position="758"/>
        <end position="778"/>
    </location>
</feature>
<reference evidence="7 8" key="1">
    <citation type="journal article" date="2018" name="J. Allergy Clin. Immunol.">
        <title>High-quality assembly of Dermatophagoides pteronyssinus genome and transcriptome reveals a wide range of novel allergens.</title>
        <authorList>
            <person name="Liu X.Y."/>
            <person name="Yang K.Y."/>
            <person name="Wang M.Q."/>
            <person name="Kwok J.S."/>
            <person name="Zeng X."/>
            <person name="Yang Z."/>
            <person name="Xiao X.J."/>
            <person name="Lau C.P."/>
            <person name="Li Y."/>
            <person name="Huang Z.M."/>
            <person name="Ba J.G."/>
            <person name="Yim A.K."/>
            <person name="Ouyang C.Y."/>
            <person name="Ngai S.M."/>
            <person name="Chan T.F."/>
            <person name="Leung E.L."/>
            <person name="Liu L."/>
            <person name="Liu Z.G."/>
            <person name="Tsui S.K."/>
        </authorList>
    </citation>
    <scope>NUCLEOTIDE SEQUENCE [LARGE SCALE GENOMIC DNA]</scope>
    <source>
        <strain evidence="7">Derp</strain>
    </source>
</reference>
<dbReference type="SUPFAM" id="SSF51735">
    <property type="entry name" value="NAD(P)-binding Rossmann-fold domains"/>
    <property type="match status" value="1"/>
</dbReference>
<dbReference type="Gene3D" id="3.40.50.720">
    <property type="entry name" value="NAD(P)-binding Rossmann-like Domain"/>
    <property type="match status" value="1"/>
</dbReference>
<comment type="subcellular location">
    <subcellularLocation>
        <location evidence="1">Membrane</location>
        <topology evidence="1">Multi-pass membrane protein</topology>
    </subcellularLocation>
</comment>
<dbReference type="CDD" id="cd05339">
    <property type="entry name" value="17beta-HSDXI-like_SDR_c"/>
    <property type="match status" value="1"/>
</dbReference>
<evidence type="ECO:0000256" key="2">
    <source>
        <dbReference type="ARBA" id="ARBA00006434"/>
    </source>
</evidence>
<feature type="transmembrane region" description="Helical" evidence="6">
    <location>
        <begin position="350"/>
        <end position="370"/>
    </location>
</feature>
<feature type="transmembrane region" description="Helical" evidence="6">
    <location>
        <begin position="502"/>
        <end position="527"/>
    </location>
</feature>
<dbReference type="Pfam" id="PF00474">
    <property type="entry name" value="SSF"/>
    <property type="match status" value="1"/>
</dbReference>
<evidence type="ECO:0000313" key="7">
    <source>
        <dbReference type="EMBL" id="KAH9419843.1"/>
    </source>
</evidence>
<organism evidence="7 8">
    <name type="scientific">Dermatophagoides pteronyssinus</name>
    <name type="common">European house dust mite</name>
    <dbReference type="NCBI Taxonomy" id="6956"/>
    <lineage>
        <taxon>Eukaryota</taxon>
        <taxon>Metazoa</taxon>
        <taxon>Ecdysozoa</taxon>
        <taxon>Arthropoda</taxon>
        <taxon>Chelicerata</taxon>
        <taxon>Arachnida</taxon>
        <taxon>Acari</taxon>
        <taxon>Acariformes</taxon>
        <taxon>Sarcoptiformes</taxon>
        <taxon>Astigmata</taxon>
        <taxon>Psoroptidia</taxon>
        <taxon>Analgoidea</taxon>
        <taxon>Pyroglyphidae</taxon>
        <taxon>Dermatophagoidinae</taxon>
        <taxon>Dermatophagoides</taxon>
    </lineage>
</organism>
<dbReference type="Proteomes" id="UP000887458">
    <property type="component" value="Unassembled WGS sequence"/>
</dbReference>
<dbReference type="PROSITE" id="PS50283">
    <property type="entry name" value="NA_SOLUT_SYMP_3"/>
    <property type="match status" value="1"/>
</dbReference>
<evidence type="ECO:0000256" key="1">
    <source>
        <dbReference type="ARBA" id="ARBA00004141"/>
    </source>
</evidence>
<feature type="transmembrane region" description="Helical" evidence="6">
    <location>
        <begin position="21"/>
        <end position="39"/>
    </location>
</feature>
<dbReference type="InterPro" id="IPR001734">
    <property type="entry name" value="Na/solute_symporter"/>
</dbReference>
<dbReference type="NCBIfam" id="TIGR00813">
    <property type="entry name" value="sss"/>
    <property type="match status" value="1"/>
</dbReference>
<dbReference type="InterPro" id="IPR002347">
    <property type="entry name" value="SDR_fam"/>
</dbReference>
<dbReference type="EMBL" id="NJHN03000054">
    <property type="protein sequence ID" value="KAH9419843.1"/>
    <property type="molecule type" value="Genomic_DNA"/>
</dbReference>
<dbReference type="PANTHER" id="PTHR11819:SF195">
    <property type="entry name" value="SODIUM_GLUCOSE COTRANSPORTER 4"/>
    <property type="match status" value="1"/>
</dbReference>
<keyword evidence="3 6" id="KW-0812">Transmembrane</keyword>
<dbReference type="InterPro" id="IPR036291">
    <property type="entry name" value="NAD(P)-bd_dom_sf"/>
</dbReference>
<feature type="transmembrane region" description="Helical" evidence="6">
    <location>
        <begin position="391"/>
        <end position="416"/>
    </location>
</feature>
<feature type="transmembrane region" description="Helical" evidence="6">
    <location>
        <begin position="819"/>
        <end position="837"/>
    </location>
</feature>
<accession>A0ABQ8JB74</accession>
<comment type="similarity">
    <text evidence="2">Belongs to the sodium:solute symporter (SSF) (TC 2.A.21) family.</text>
</comment>
<dbReference type="PRINTS" id="PR00081">
    <property type="entry name" value="GDHRDH"/>
</dbReference>
<keyword evidence="8" id="KW-1185">Reference proteome</keyword>
<protein>
    <submittedName>
        <fullName evidence="7">Sodium/glucose cotransporter 4</fullName>
    </submittedName>
</protein>
<feature type="transmembrane region" description="Helical" evidence="6">
    <location>
        <begin position="467"/>
        <end position="496"/>
    </location>
</feature>
<dbReference type="PROSITE" id="PS00457">
    <property type="entry name" value="NA_SOLUT_SYMP_2"/>
    <property type="match status" value="1"/>
</dbReference>
<gene>
    <name evidence="7" type="primary">SLC5A9</name>
    <name evidence="7" type="ORF">DERP_001674</name>
</gene>
<evidence type="ECO:0000313" key="8">
    <source>
        <dbReference type="Proteomes" id="UP000887458"/>
    </source>
</evidence>
<dbReference type="Gene3D" id="1.20.1730.10">
    <property type="entry name" value="Sodium/glucose cotransporter"/>
    <property type="match status" value="1"/>
</dbReference>
<feature type="transmembrane region" description="Helical" evidence="6">
    <location>
        <begin position="428"/>
        <end position="446"/>
    </location>
</feature>
<comment type="caution">
    <text evidence="7">The sequence shown here is derived from an EMBL/GenBank/DDBJ whole genome shotgun (WGS) entry which is preliminary data.</text>
</comment>
<feature type="transmembrane region" description="Helical" evidence="6">
    <location>
        <begin position="790"/>
        <end position="812"/>
    </location>
</feature>
<evidence type="ECO:0000256" key="5">
    <source>
        <dbReference type="ARBA" id="ARBA00023136"/>
    </source>
</evidence>
<dbReference type="InterPro" id="IPR038377">
    <property type="entry name" value="Na/Glc_symporter_sf"/>
</dbReference>
<dbReference type="InterPro" id="IPR018212">
    <property type="entry name" value="Na/solute_symporter_CS"/>
</dbReference>
<feature type="transmembrane region" description="Helical" evidence="6">
    <location>
        <begin position="534"/>
        <end position="552"/>
    </location>
</feature>
<feature type="transmembrane region" description="Helical" evidence="6">
    <location>
        <begin position="610"/>
        <end position="627"/>
    </location>
</feature>
<dbReference type="CDD" id="cd10329">
    <property type="entry name" value="SLC5sbd_SGLT1-like"/>
    <property type="match status" value="1"/>
</dbReference>
<keyword evidence="5 6" id="KW-0472">Membrane</keyword>
<dbReference type="PANTHER" id="PTHR11819">
    <property type="entry name" value="SOLUTE CARRIER FAMILY 5"/>
    <property type="match status" value="1"/>
</dbReference>
<feature type="transmembrane region" description="Helical" evidence="6">
    <location>
        <begin position="716"/>
        <end position="746"/>
    </location>
</feature>
<dbReference type="Pfam" id="PF00106">
    <property type="entry name" value="adh_short"/>
    <property type="match status" value="1"/>
</dbReference>
<dbReference type="PRINTS" id="PR00080">
    <property type="entry name" value="SDRFAMILY"/>
</dbReference>